<name>A0AAD6XQE1_9AGAR</name>
<dbReference type="PANTHER" id="PTHR28235:SF1">
    <property type="entry name" value="SMALL RIBOSOMAL SUBUNIT PROTEIN MS41"/>
    <property type="match status" value="1"/>
</dbReference>
<evidence type="ECO:0000313" key="7">
    <source>
        <dbReference type="EMBL" id="KAJ7095740.1"/>
    </source>
</evidence>
<proteinExistence type="inferred from homology"/>
<dbReference type="GO" id="GO:0005739">
    <property type="term" value="C:mitochondrion"/>
    <property type="evidence" value="ECO:0007669"/>
    <property type="project" value="UniProtKB-SubCell"/>
</dbReference>
<organism evidence="7 8">
    <name type="scientific">Mycena belliarum</name>
    <dbReference type="NCBI Taxonomy" id="1033014"/>
    <lineage>
        <taxon>Eukaryota</taxon>
        <taxon>Fungi</taxon>
        <taxon>Dikarya</taxon>
        <taxon>Basidiomycota</taxon>
        <taxon>Agaricomycotina</taxon>
        <taxon>Agaricomycetes</taxon>
        <taxon>Agaricomycetidae</taxon>
        <taxon>Agaricales</taxon>
        <taxon>Marasmiineae</taxon>
        <taxon>Mycenaceae</taxon>
        <taxon>Mycena</taxon>
    </lineage>
</organism>
<protein>
    <recommendedName>
        <fullName evidence="4">Small ribosomal subunit protein mS41</fullName>
    </recommendedName>
</protein>
<evidence type="ECO:0000256" key="4">
    <source>
        <dbReference type="ARBA" id="ARBA00035129"/>
    </source>
</evidence>
<sequence length="152" mass="16966">MNTLFSSGARLCALVPRISRSLATTARPIPDPRGTHLLLTTVSDVPLTQAAGSIDTPGAFLKAIGRSADAKLSIENWGEFWQQTSPTLKSAGVGVRERRYILWCMEKYRSGIPVEEFVHDQRPKKTVRGWGPTVQHGKRIRSRRDRTKKSKP</sequence>
<keyword evidence="8" id="KW-1185">Reference proteome</keyword>
<feature type="compositionally biased region" description="Basic residues" evidence="5">
    <location>
        <begin position="136"/>
        <end position="152"/>
    </location>
</feature>
<comment type="caution">
    <text evidence="7">The sequence shown here is derived from an EMBL/GenBank/DDBJ whole genome shotgun (WGS) entry which is preliminary data.</text>
</comment>
<dbReference type="PANTHER" id="PTHR28235">
    <property type="entry name" value="PROTEIN FYV4, MITOCHONDRIAL"/>
    <property type="match status" value="1"/>
</dbReference>
<dbReference type="Proteomes" id="UP001222325">
    <property type="component" value="Unassembled WGS sequence"/>
</dbReference>
<dbReference type="InterPro" id="IPR039603">
    <property type="entry name" value="Ribosomal_mS41"/>
</dbReference>
<dbReference type="InterPro" id="IPR019083">
    <property type="entry name" value="SAM_Ribosomal_mS41"/>
</dbReference>
<accession>A0AAD6XQE1</accession>
<evidence type="ECO:0000256" key="2">
    <source>
        <dbReference type="ARBA" id="ARBA00010492"/>
    </source>
</evidence>
<evidence type="ECO:0000313" key="8">
    <source>
        <dbReference type="Proteomes" id="UP001222325"/>
    </source>
</evidence>
<evidence type="ECO:0000256" key="3">
    <source>
        <dbReference type="ARBA" id="ARBA00023128"/>
    </source>
</evidence>
<dbReference type="Pfam" id="PF09597">
    <property type="entry name" value="SAM_Ribosomal_mS41"/>
    <property type="match status" value="1"/>
</dbReference>
<gene>
    <name evidence="7" type="ORF">B0H15DRAFT_774611</name>
</gene>
<dbReference type="AlphaFoldDB" id="A0AAD6XQE1"/>
<evidence type="ECO:0000256" key="5">
    <source>
        <dbReference type="SAM" id="MobiDB-lite"/>
    </source>
</evidence>
<comment type="similarity">
    <text evidence="2">Belongs to the mitochondrion-specific ribosomal protein mS41 family.</text>
</comment>
<feature type="domain" description="Small ribosomal subunit protein mS41 SAM" evidence="6">
    <location>
        <begin position="57"/>
        <end position="111"/>
    </location>
</feature>
<keyword evidence="3" id="KW-0496">Mitochondrion</keyword>
<evidence type="ECO:0000256" key="1">
    <source>
        <dbReference type="ARBA" id="ARBA00004173"/>
    </source>
</evidence>
<reference evidence="7" key="1">
    <citation type="submission" date="2023-03" db="EMBL/GenBank/DDBJ databases">
        <title>Massive genome expansion in bonnet fungi (Mycena s.s.) driven by repeated elements and novel gene families across ecological guilds.</title>
        <authorList>
            <consortium name="Lawrence Berkeley National Laboratory"/>
            <person name="Harder C.B."/>
            <person name="Miyauchi S."/>
            <person name="Viragh M."/>
            <person name="Kuo A."/>
            <person name="Thoen E."/>
            <person name="Andreopoulos B."/>
            <person name="Lu D."/>
            <person name="Skrede I."/>
            <person name="Drula E."/>
            <person name="Henrissat B."/>
            <person name="Morin E."/>
            <person name="Kohler A."/>
            <person name="Barry K."/>
            <person name="LaButti K."/>
            <person name="Morin E."/>
            <person name="Salamov A."/>
            <person name="Lipzen A."/>
            <person name="Mereny Z."/>
            <person name="Hegedus B."/>
            <person name="Baldrian P."/>
            <person name="Stursova M."/>
            <person name="Weitz H."/>
            <person name="Taylor A."/>
            <person name="Grigoriev I.V."/>
            <person name="Nagy L.G."/>
            <person name="Martin F."/>
            <person name="Kauserud H."/>
        </authorList>
    </citation>
    <scope>NUCLEOTIDE SEQUENCE</scope>
    <source>
        <strain evidence="7">CBHHK173m</strain>
    </source>
</reference>
<dbReference type="EMBL" id="JARJCN010000012">
    <property type="protein sequence ID" value="KAJ7095740.1"/>
    <property type="molecule type" value="Genomic_DNA"/>
</dbReference>
<dbReference type="SMART" id="SM01238">
    <property type="entry name" value="IGR"/>
    <property type="match status" value="1"/>
</dbReference>
<feature type="region of interest" description="Disordered" evidence="5">
    <location>
        <begin position="125"/>
        <end position="152"/>
    </location>
</feature>
<comment type="subcellular location">
    <subcellularLocation>
        <location evidence="1">Mitochondrion</location>
    </subcellularLocation>
</comment>
<evidence type="ECO:0000259" key="6">
    <source>
        <dbReference type="SMART" id="SM01238"/>
    </source>
</evidence>